<dbReference type="RefSeq" id="WP_242341759.1">
    <property type="nucleotide sequence ID" value="NZ_JACCEU010000004.1"/>
</dbReference>
<dbReference type="SUPFAM" id="SSF53850">
    <property type="entry name" value="Periplasmic binding protein-like II"/>
    <property type="match status" value="1"/>
</dbReference>
<evidence type="ECO:0000256" key="2">
    <source>
        <dbReference type="SAM" id="MobiDB-lite"/>
    </source>
</evidence>
<feature type="region of interest" description="Disordered" evidence="2">
    <location>
        <begin position="1"/>
        <end position="31"/>
    </location>
</feature>
<dbReference type="EMBL" id="QNRQ01000003">
    <property type="protein sequence ID" value="RBP40777.1"/>
    <property type="molecule type" value="Genomic_DNA"/>
</dbReference>
<dbReference type="Gene3D" id="3.40.190.10">
    <property type="entry name" value="Periplasmic binding protein-like II"/>
    <property type="match status" value="2"/>
</dbReference>
<keyword evidence="1" id="KW-0732">Signal</keyword>
<keyword evidence="4" id="KW-1185">Reference proteome</keyword>
<dbReference type="CDD" id="cd13589">
    <property type="entry name" value="PBP2_polyamine_RpCGA009"/>
    <property type="match status" value="1"/>
</dbReference>
<proteinExistence type="predicted"/>
<organism evidence="3 4">
    <name type="scientific">Eoetvoesiella caeni</name>
    <dbReference type="NCBI Taxonomy" id="645616"/>
    <lineage>
        <taxon>Bacteria</taxon>
        <taxon>Pseudomonadati</taxon>
        <taxon>Pseudomonadota</taxon>
        <taxon>Betaproteobacteria</taxon>
        <taxon>Burkholderiales</taxon>
        <taxon>Alcaligenaceae</taxon>
        <taxon>Eoetvoesiella</taxon>
    </lineage>
</organism>
<reference evidence="3 4" key="1">
    <citation type="submission" date="2018-06" db="EMBL/GenBank/DDBJ databases">
        <title>Genomic Encyclopedia of Type Strains, Phase IV (KMG-IV): sequencing the most valuable type-strain genomes for metagenomic binning, comparative biology and taxonomic classification.</title>
        <authorList>
            <person name="Goeker M."/>
        </authorList>
    </citation>
    <scope>NUCLEOTIDE SEQUENCE [LARGE SCALE GENOMIC DNA]</scope>
    <source>
        <strain evidence="3 4">DSM 25520</strain>
    </source>
</reference>
<gene>
    <name evidence="3" type="ORF">DFR37_103117</name>
</gene>
<evidence type="ECO:0000256" key="1">
    <source>
        <dbReference type="ARBA" id="ARBA00022729"/>
    </source>
</evidence>
<dbReference type="AlphaFoldDB" id="A0A366HE43"/>
<name>A0A366HE43_9BURK</name>
<dbReference type="InterPro" id="IPR006059">
    <property type="entry name" value="SBP"/>
</dbReference>
<protein>
    <submittedName>
        <fullName evidence="3">Putative spermidine/putrescine transport system substrate-binding protein</fullName>
    </submittedName>
</protein>
<evidence type="ECO:0000313" key="4">
    <source>
        <dbReference type="Proteomes" id="UP000253628"/>
    </source>
</evidence>
<accession>A0A366HE43</accession>
<evidence type="ECO:0000313" key="3">
    <source>
        <dbReference type="EMBL" id="RBP40777.1"/>
    </source>
</evidence>
<comment type="caution">
    <text evidence="3">The sequence shown here is derived from an EMBL/GenBank/DDBJ whole genome shotgun (WGS) entry which is preliminary data.</text>
</comment>
<dbReference type="Pfam" id="PF13416">
    <property type="entry name" value="SBP_bac_8"/>
    <property type="match status" value="1"/>
</dbReference>
<sequence length="383" mass="41957">MRKLENPHTGRQDKTRSSRGRRMPDTKPRLGGSGKLAGFALVLGLALGATAHAKDELTVVSFGGAYGATQKLHQIDPYVAKTGKKVLFENYAGGVAELKAQVGSGKIQWDVVDVETIDLERACSEGLLEAIPRNILLPGDDGTPAEKDFFPAALENECGVGEIIYSTIYAYNDKTIGDKKPTTLNDLFDLKKFPGKRALRKRAQFNMEWALLADGVKPAELYKTLATPEGQARAFAKLDTIKKDVVWFDSWSQAPQLLNDGGAIMVQSANGRIFNAIQHEGKPFTIVWNNNMYDLGAWSIVKGTPKLKQALEFVAFATSTKALTGFQDVAYGPPRKSSMAQVDKAIVQALPTSHLDEGTRVDSVFWADYGESLGEKFNEWLLK</sequence>
<dbReference type="Proteomes" id="UP000253628">
    <property type="component" value="Unassembled WGS sequence"/>
</dbReference>
<dbReference type="PANTHER" id="PTHR30222">
    <property type="entry name" value="SPERMIDINE/PUTRESCINE-BINDING PERIPLASMIC PROTEIN"/>
    <property type="match status" value="1"/>
</dbReference>
<feature type="compositionally biased region" description="Basic and acidic residues" evidence="2">
    <location>
        <begin position="1"/>
        <end position="28"/>
    </location>
</feature>
<dbReference type="PANTHER" id="PTHR30222:SF2">
    <property type="entry name" value="ABC TRANSPORTER SUBSTRATE-BINDING PROTEIN"/>
    <property type="match status" value="1"/>
</dbReference>